<keyword evidence="1" id="KW-0732">Signal</keyword>
<accession>A0A1I0Q6W8</accession>
<dbReference type="GeneID" id="99986774"/>
<evidence type="ECO:0000256" key="1">
    <source>
        <dbReference type="ARBA" id="ARBA00022729"/>
    </source>
</evidence>
<dbReference type="PANTHER" id="PTHR16026">
    <property type="entry name" value="CARTILAGE ACIDIC PROTEIN 1"/>
    <property type="match status" value="1"/>
</dbReference>
<dbReference type="RefSeq" id="WP_162844750.1">
    <property type="nucleotide sequence ID" value="NZ_FOIR01000002.1"/>
</dbReference>
<evidence type="ECO:0000259" key="3">
    <source>
        <dbReference type="Pfam" id="PF18962"/>
    </source>
</evidence>
<dbReference type="Proteomes" id="UP000199437">
    <property type="component" value="Unassembled WGS sequence"/>
</dbReference>
<dbReference type="AlphaFoldDB" id="A0A1I0Q6W8"/>
<dbReference type="Pfam" id="PF18962">
    <property type="entry name" value="Por_Secre_tail"/>
    <property type="match status" value="1"/>
</dbReference>
<dbReference type="InterPro" id="IPR013517">
    <property type="entry name" value="FG-GAP"/>
</dbReference>
<feature type="domain" description="ASPIC/UnbV" evidence="2">
    <location>
        <begin position="399"/>
        <end position="461"/>
    </location>
</feature>
<dbReference type="STRING" id="1267423.SAMN05216290_2060"/>
<dbReference type="SUPFAM" id="SSF69318">
    <property type="entry name" value="Integrin alpha N-terminal domain"/>
    <property type="match status" value="1"/>
</dbReference>
<gene>
    <name evidence="4" type="ORF">SAMN05216290_2060</name>
</gene>
<feature type="domain" description="Secretion system C-terminal sorting" evidence="3">
    <location>
        <begin position="498"/>
        <end position="561"/>
    </location>
</feature>
<keyword evidence="5" id="KW-1185">Reference proteome</keyword>
<protein>
    <submittedName>
        <fullName evidence="4">Por secretion system C-terminal sorting domain-containing protein</fullName>
    </submittedName>
</protein>
<dbReference type="InterPro" id="IPR011519">
    <property type="entry name" value="UnbV_ASPIC"/>
</dbReference>
<name>A0A1I0Q6W8_9BACT</name>
<proteinExistence type="predicted"/>
<dbReference type="Pfam" id="PF13517">
    <property type="entry name" value="FG-GAP_3"/>
    <property type="match status" value="4"/>
</dbReference>
<dbReference type="InterPro" id="IPR027039">
    <property type="entry name" value="Crtac1"/>
</dbReference>
<dbReference type="PANTHER" id="PTHR16026:SF0">
    <property type="entry name" value="CARTILAGE ACIDIC PROTEIN 1"/>
    <property type="match status" value="1"/>
</dbReference>
<evidence type="ECO:0000259" key="2">
    <source>
        <dbReference type="Pfam" id="PF07593"/>
    </source>
</evidence>
<evidence type="ECO:0000313" key="4">
    <source>
        <dbReference type="EMBL" id="SEW22565.1"/>
    </source>
</evidence>
<dbReference type="EMBL" id="FOIR01000002">
    <property type="protein sequence ID" value="SEW22565.1"/>
    <property type="molecule type" value="Genomic_DNA"/>
</dbReference>
<dbReference type="Gene3D" id="2.130.10.130">
    <property type="entry name" value="Integrin alpha, N-terminal"/>
    <property type="match status" value="2"/>
</dbReference>
<dbReference type="NCBIfam" id="TIGR04183">
    <property type="entry name" value="Por_Secre_tail"/>
    <property type="match status" value="1"/>
</dbReference>
<sequence length="564" mass="62796">MAWPALLVGFFVSNLLTAQQVPFSDWANQSGLQVPFGMGVSLVDVNQDGYEDVFIARKNRDNLLYLNLVDGTFEDISAAAGVDYIGTSLQSIWADYDQDGDLDFFLGTAGGQQNLLYRNNGDLTFTEVSETAGVNTTVHAIFSMWGDVNGDGWSDLFVFALEGQNHFYLNQGNGIFKDYTTEAGVVHHPLSMGAALFDFDHDGDLDLYETHDGKYGNFLYQNDGEGHFTDVSEAFEIYFESSAMGVSIGDFNNDGWEDIYLTNLEGNFLFRNNGGTSFSEIGASAGVADEGMGWGVSWLDYDNDGWLDLYVANDSYYSDYPNVLYRNNGDETFSIVKADTEKDKGSYATAIGDINRDGRMDLLLANRGNTDYNQVFLSQTIVGNWLSVRLLDPEHNALVGSRVSVTDGGFQVTRWHYAGTSWSADDADRLHFGLGNHNAVSLTVLWPDGLEERYESVPINGHVLLTKGSGLTEEDIPPIANLGNSITSIADETFELAVYPNPFTDLIWVDNNSFEFEIYTYENKLIYKSNKVYESINTSGWKSGLYFLILVRDSDRIVKKLWKQ</sequence>
<reference evidence="5" key="1">
    <citation type="submission" date="2016-10" db="EMBL/GenBank/DDBJ databases">
        <authorList>
            <person name="Varghese N."/>
            <person name="Submissions S."/>
        </authorList>
    </citation>
    <scope>NUCLEOTIDE SEQUENCE [LARGE SCALE GENOMIC DNA]</scope>
    <source>
        <strain evidence="5">CGMCC 1.12402</strain>
    </source>
</reference>
<organism evidence="4 5">
    <name type="scientific">Roseivirga pacifica</name>
    <dbReference type="NCBI Taxonomy" id="1267423"/>
    <lineage>
        <taxon>Bacteria</taxon>
        <taxon>Pseudomonadati</taxon>
        <taxon>Bacteroidota</taxon>
        <taxon>Cytophagia</taxon>
        <taxon>Cytophagales</taxon>
        <taxon>Roseivirgaceae</taxon>
        <taxon>Roseivirga</taxon>
    </lineage>
</organism>
<dbReference type="InterPro" id="IPR028994">
    <property type="entry name" value="Integrin_alpha_N"/>
</dbReference>
<evidence type="ECO:0000313" key="5">
    <source>
        <dbReference type="Proteomes" id="UP000199437"/>
    </source>
</evidence>
<dbReference type="Pfam" id="PF07593">
    <property type="entry name" value="UnbV_ASPIC"/>
    <property type="match status" value="1"/>
</dbReference>
<dbReference type="InterPro" id="IPR026444">
    <property type="entry name" value="Secre_tail"/>
</dbReference>